<evidence type="ECO:0000313" key="2">
    <source>
        <dbReference type="Proteomes" id="UP000664360"/>
    </source>
</evidence>
<accession>A0ABZ2SWE0</accession>
<keyword evidence="2" id="KW-1185">Reference proteome</keyword>
<dbReference type="RefSeq" id="WP_206855734.1">
    <property type="nucleotide sequence ID" value="NZ_CP147250.1"/>
</dbReference>
<dbReference type="InterPro" id="IPR023214">
    <property type="entry name" value="HAD_sf"/>
</dbReference>
<dbReference type="NCBIfam" id="TIGR01484">
    <property type="entry name" value="HAD-SF-IIB"/>
    <property type="match status" value="1"/>
</dbReference>
<reference evidence="1 2" key="2">
    <citation type="submission" date="2024-03" db="EMBL/GenBank/DDBJ databases">
        <title>The Genome Sequence of Enterococcus sp. DIV1094.</title>
        <authorList>
            <consortium name="The Broad Institute Genomics Platform"/>
            <consortium name="The Broad Institute Microbial Omics Core"/>
            <consortium name="The Broad Institute Genomic Center for Infectious Diseases"/>
            <person name="Earl A."/>
            <person name="Manson A."/>
            <person name="Gilmore M."/>
            <person name="Schwartman J."/>
            <person name="Shea T."/>
            <person name="Abouelleil A."/>
            <person name="Cao P."/>
            <person name="Chapman S."/>
            <person name="Cusick C."/>
            <person name="Young S."/>
            <person name="Neafsey D."/>
            <person name="Nusbaum C."/>
            <person name="Birren B."/>
        </authorList>
    </citation>
    <scope>NUCLEOTIDE SEQUENCE [LARGE SCALE GENOMIC DNA]</scope>
    <source>
        <strain evidence="1 2">DIV1094</strain>
    </source>
</reference>
<dbReference type="Pfam" id="PF08282">
    <property type="entry name" value="Hydrolase_3"/>
    <property type="match status" value="1"/>
</dbReference>
<dbReference type="NCBIfam" id="TIGR00099">
    <property type="entry name" value="Cof-subfamily"/>
    <property type="match status" value="1"/>
</dbReference>
<dbReference type="PANTHER" id="PTHR10000:SF53">
    <property type="entry name" value="5-AMINO-6-(5-PHOSPHO-D-RIBITYLAMINO)URACIL PHOSPHATASE YBJI-RELATED"/>
    <property type="match status" value="1"/>
</dbReference>
<proteinExistence type="predicted"/>
<organism evidence="1 2">
    <name type="scientific">Candidatus Enterococcus mangumiae</name>
    <dbReference type="NCBI Taxonomy" id="2230878"/>
    <lineage>
        <taxon>Bacteria</taxon>
        <taxon>Bacillati</taxon>
        <taxon>Bacillota</taxon>
        <taxon>Bacilli</taxon>
        <taxon>Lactobacillales</taxon>
        <taxon>Enterococcaceae</taxon>
        <taxon>Enterococcus</taxon>
    </lineage>
</organism>
<dbReference type="InterPro" id="IPR000150">
    <property type="entry name" value="Cof"/>
</dbReference>
<dbReference type="SUPFAM" id="SSF56784">
    <property type="entry name" value="HAD-like"/>
    <property type="match status" value="1"/>
</dbReference>
<dbReference type="GO" id="GO:0016787">
    <property type="term" value="F:hydrolase activity"/>
    <property type="evidence" value="ECO:0007669"/>
    <property type="project" value="UniProtKB-KW"/>
</dbReference>
<protein>
    <submittedName>
        <fullName evidence="1">FMN hydrolase/5-amino-6-(5-phospho-D-ribitylamino)uracil phosphatase</fullName>
    </submittedName>
</protein>
<reference evidence="1 2" key="1">
    <citation type="submission" date="2021-03" db="EMBL/GenBank/DDBJ databases">
        <authorList>
            <person name="Gilmore M.S."/>
            <person name="Schwartzman J."/>
            <person name="Van Tyne D."/>
            <person name="Martin M."/>
            <person name="Earl A.M."/>
            <person name="Manson A.L."/>
            <person name="Straub T."/>
            <person name="Salamzade R."/>
            <person name="Saavedra J."/>
            <person name="Lebreton F."/>
            <person name="Prichula J."/>
            <person name="Schaufler K."/>
            <person name="Gaca A."/>
            <person name="Sgardioli B."/>
            <person name="Wagenaar J."/>
            <person name="Strong T."/>
        </authorList>
    </citation>
    <scope>NUCLEOTIDE SEQUENCE [LARGE SCALE GENOMIC DNA]</scope>
    <source>
        <strain evidence="1 2">DIV1094</strain>
    </source>
</reference>
<name>A0ABZ2SWE0_9ENTE</name>
<dbReference type="EMBL" id="CP147250">
    <property type="protein sequence ID" value="WYJ80056.1"/>
    <property type="molecule type" value="Genomic_DNA"/>
</dbReference>
<evidence type="ECO:0000313" key="1">
    <source>
        <dbReference type="EMBL" id="WYJ80056.1"/>
    </source>
</evidence>
<dbReference type="InterPro" id="IPR036412">
    <property type="entry name" value="HAD-like_sf"/>
</dbReference>
<dbReference type="SFLD" id="SFLDG01144">
    <property type="entry name" value="C2.B.4:_PGP_Like"/>
    <property type="match status" value="1"/>
</dbReference>
<dbReference type="InterPro" id="IPR006379">
    <property type="entry name" value="HAD-SF_hydro_IIB"/>
</dbReference>
<dbReference type="Proteomes" id="UP000664360">
    <property type="component" value="Chromosome"/>
</dbReference>
<gene>
    <name evidence="1" type="ORF">DOK79_001609</name>
</gene>
<keyword evidence="1" id="KW-0378">Hydrolase</keyword>
<dbReference type="PANTHER" id="PTHR10000">
    <property type="entry name" value="PHOSPHOSERINE PHOSPHATASE"/>
    <property type="match status" value="1"/>
</dbReference>
<dbReference type="SFLD" id="SFLDS00003">
    <property type="entry name" value="Haloacid_Dehalogenase"/>
    <property type="match status" value="1"/>
</dbReference>
<dbReference type="CDD" id="cd07518">
    <property type="entry name" value="HAD_YbiV-Like"/>
    <property type="match status" value="1"/>
</dbReference>
<dbReference type="SFLD" id="SFLDG01140">
    <property type="entry name" value="C2.B:_Phosphomannomutase_and_P"/>
    <property type="match status" value="1"/>
</dbReference>
<dbReference type="Gene3D" id="3.30.1240.10">
    <property type="match status" value="1"/>
</dbReference>
<sequence length="269" mass="30063">MSIKMIAVDMDGTFLNDQKKYNEPRFNRLFQQLQEKGIRFVVASGNQYFQLRSFFPELYKSIAFVAENGANILIGEDHVYNAELSHEKIVQTLDVLEELAPMNLILCGKQSAYISNTVSEELFERASFYYPQLEKVADLYALTQEKDTIFKFALSFDEQEAAEKLSALKQSLGEGLIPVSSGHGDIDLIIPGVHKLNGLQLLGEKWGILDDEIATFGDSGNDIEMIQQIKHSFAMENGQPKIKEAASTIIGSNNTEAVLDTIQAIIEES</sequence>
<dbReference type="Gene3D" id="3.40.50.1000">
    <property type="entry name" value="HAD superfamily/HAD-like"/>
    <property type="match status" value="1"/>
</dbReference>